<dbReference type="EC" id="2.3.1.20" evidence="3"/>
<organism evidence="10 11">
    <name type="scientific">Lolium multiflorum</name>
    <name type="common">Italian ryegrass</name>
    <name type="synonym">Lolium perenne subsp. multiflorum</name>
    <dbReference type="NCBI Taxonomy" id="4521"/>
    <lineage>
        <taxon>Eukaryota</taxon>
        <taxon>Viridiplantae</taxon>
        <taxon>Streptophyta</taxon>
        <taxon>Embryophyta</taxon>
        <taxon>Tracheophyta</taxon>
        <taxon>Spermatophyta</taxon>
        <taxon>Magnoliopsida</taxon>
        <taxon>Liliopsida</taxon>
        <taxon>Poales</taxon>
        <taxon>Poaceae</taxon>
        <taxon>BOP clade</taxon>
        <taxon>Pooideae</taxon>
        <taxon>Poodae</taxon>
        <taxon>Poeae</taxon>
        <taxon>Poeae Chloroplast Group 2 (Poeae type)</taxon>
        <taxon>Loliodinae</taxon>
        <taxon>Loliinae</taxon>
        <taxon>Lolium</taxon>
    </lineage>
</organism>
<comment type="caution">
    <text evidence="10">The sequence shown here is derived from an EMBL/GenBank/DDBJ whole genome shotgun (WGS) entry which is preliminary data.</text>
</comment>
<dbReference type="InterPro" id="IPR004255">
    <property type="entry name" value="O-acyltransferase_WSD1_N"/>
</dbReference>
<evidence type="ECO:0000256" key="4">
    <source>
        <dbReference type="ARBA" id="ARBA00022679"/>
    </source>
</evidence>
<keyword evidence="11" id="KW-1185">Reference proteome</keyword>
<keyword evidence="5" id="KW-0012">Acyltransferase</keyword>
<protein>
    <recommendedName>
        <fullName evidence="3">diacylglycerol O-acyltransferase</fullName>
        <ecNumber evidence="3">2.3.1.20</ecNumber>
    </recommendedName>
</protein>
<comment type="pathway">
    <text evidence="1">Glycerolipid metabolism; triacylglycerol biosynthesis.</text>
</comment>
<dbReference type="GO" id="GO:0019432">
    <property type="term" value="P:triglyceride biosynthetic process"/>
    <property type="evidence" value="ECO:0007669"/>
    <property type="project" value="TreeGrafter"/>
</dbReference>
<dbReference type="Pfam" id="PF03007">
    <property type="entry name" value="WS_DGAT_cat"/>
    <property type="match status" value="1"/>
</dbReference>
<dbReference type="EMBL" id="JAUUTY010000003">
    <property type="protein sequence ID" value="KAK1661215.1"/>
    <property type="molecule type" value="Genomic_DNA"/>
</dbReference>
<feature type="region of interest" description="Disordered" evidence="7">
    <location>
        <begin position="1"/>
        <end position="37"/>
    </location>
</feature>
<evidence type="ECO:0000259" key="9">
    <source>
        <dbReference type="Pfam" id="PF03007"/>
    </source>
</evidence>
<feature type="region of interest" description="Disordered" evidence="7">
    <location>
        <begin position="184"/>
        <end position="207"/>
    </location>
</feature>
<evidence type="ECO:0000313" key="10">
    <source>
        <dbReference type="EMBL" id="KAK1661215.1"/>
    </source>
</evidence>
<dbReference type="PANTHER" id="PTHR31650">
    <property type="entry name" value="O-ACYLTRANSFERASE (WSD1-LIKE) FAMILY PROTEIN"/>
    <property type="match status" value="1"/>
</dbReference>
<evidence type="ECO:0000256" key="2">
    <source>
        <dbReference type="ARBA" id="ARBA00005189"/>
    </source>
</evidence>
<evidence type="ECO:0000256" key="5">
    <source>
        <dbReference type="ARBA" id="ARBA00023315"/>
    </source>
</evidence>
<dbReference type="SUPFAM" id="SSF52777">
    <property type="entry name" value="CoA-dependent acyltransferases"/>
    <property type="match status" value="1"/>
</dbReference>
<dbReference type="Gene3D" id="3.30.559.10">
    <property type="entry name" value="Chloramphenicol acetyltransferase-like domain"/>
    <property type="match status" value="1"/>
</dbReference>
<name>A0AAD8SP20_LOLMU</name>
<evidence type="ECO:0000256" key="3">
    <source>
        <dbReference type="ARBA" id="ARBA00013244"/>
    </source>
</evidence>
<comment type="catalytic activity">
    <reaction evidence="6">
        <text>an acyl-CoA + a 1,2-diacyl-sn-glycerol = a triacyl-sn-glycerol + CoA</text>
        <dbReference type="Rhea" id="RHEA:10868"/>
        <dbReference type="ChEBI" id="CHEBI:17815"/>
        <dbReference type="ChEBI" id="CHEBI:57287"/>
        <dbReference type="ChEBI" id="CHEBI:58342"/>
        <dbReference type="ChEBI" id="CHEBI:64615"/>
        <dbReference type="EC" id="2.3.1.20"/>
    </reaction>
</comment>
<evidence type="ECO:0000256" key="7">
    <source>
        <dbReference type="SAM" id="MobiDB-lite"/>
    </source>
</evidence>
<evidence type="ECO:0000256" key="6">
    <source>
        <dbReference type="ARBA" id="ARBA00048109"/>
    </source>
</evidence>
<accession>A0AAD8SP20</accession>
<feature type="transmembrane region" description="Helical" evidence="8">
    <location>
        <begin position="217"/>
        <end position="245"/>
    </location>
</feature>
<feature type="domain" description="O-acyltransferase WSD1-like N-terminal" evidence="9">
    <location>
        <begin position="72"/>
        <end position="283"/>
    </location>
</feature>
<reference evidence="10" key="1">
    <citation type="submission" date="2023-07" db="EMBL/GenBank/DDBJ databases">
        <title>A chromosome-level genome assembly of Lolium multiflorum.</title>
        <authorList>
            <person name="Chen Y."/>
            <person name="Copetti D."/>
            <person name="Kolliker R."/>
            <person name="Studer B."/>
        </authorList>
    </citation>
    <scope>NUCLEOTIDE SEQUENCE</scope>
    <source>
        <strain evidence="10">02402/16</strain>
        <tissue evidence="10">Leaf</tissue>
    </source>
</reference>
<proteinExistence type="predicted"/>
<evidence type="ECO:0000256" key="8">
    <source>
        <dbReference type="SAM" id="Phobius"/>
    </source>
</evidence>
<dbReference type="GO" id="GO:0004144">
    <property type="term" value="F:diacylglycerol O-acyltransferase activity"/>
    <property type="evidence" value="ECO:0007669"/>
    <property type="project" value="UniProtKB-EC"/>
</dbReference>
<keyword evidence="4" id="KW-0808">Transferase</keyword>
<comment type="pathway">
    <text evidence="2">Lipid metabolism.</text>
</comment>
<dbReference type="Proteomes" id="UP001231189">
    <property type="component" value="Unassembled WGS sequence"/>
</dbReference>
<gene>
    <name evidence="10" type="ORF">QYE76_049374</name>
</gene>
<evidence type="ECO:0000256" key="1">
    <source>
        <dbReference type="ARBA" id="ARBA00004771"/>
    </source>
</evidence>
<dbReference type="GO" id="GO:0005886">
    <property type="term" value="C:plasma membrane"/>
    <property type="evidence" value="ECO:0007669"/>
    <property type="project" value="TreeGrafter"/>
</dbReference>
<evidence type="ECO:0000313" key="11">
    <source>
        <dbReference type="Proteomes" id="UP001231189"/>
    </source>
</evidence>
<keyword evidence="8" id="KW-0812">Transmembrane</keyword>
<dbReference type="PANTHER" id="PTHR31650:SF32">
    <property type="entry name" value="DIACYLGLYCEROL O-ACYLTRANSFERASE"/>
    <property type="match status" value="1"/>
</dbReference>
<dbReference type="InterPro" id="IPR045034">
    <property type="entry name" value="O-acyltransferase_WSD1-like"/>
</dbReference>
<sequence length="303" mass="33800">MNAGSGSRFVATPQPNLPLSERESAETEWSEEPMSPTGRLMEDVGVHIVAMLGLGIPLNLPVFRAGIEKELLPRYPRFSSIQVMDDSTGGKPKWVRTTVNLDDHIIVPKVNTTAVASDPEKAVEDYVAALTTVPMDRRRPLWDFHFLDFPTSKATSTMVLRIHHSIGDGMSFMTLFVASSCSTDDPSRQAAMPPPPQRTGPIYQRQPRPPLSSGKALLMWAFSYLVLAWHTLVDGVLLVATVLFLCDPRTLFTRAARGSKAHLRKRFVHRSLSLDDVKFIKNVVNCVRKSSFYILIRENNATK</sequence>
<keyword evidence="8" id="KW-0472">Membrane</keyword>
<dbReference type="InterPro" id="IPR023213">
    <property type="entry name" value="CAT-like_dom_sf"/>
</dbReference>
<keyword evidence="8" id="KW-1133">Transmembrane helix</keyword>
<dbReference type="AlphaFoldDB" id="A0AAD8SP20"/>